<sequence length="71" mass="7443">MCFGSKNRKAGYDDRDGYMPARPVGHGRRAKRRQRGGRRNGHYDHGLAYGGGGDYGGGDYGGGDYGGGGGC</sequence>
<feature type="region of interest" description="Disordered" evidence="1">
    <location>
        <begin position="1"/>
        <end position="58"/>
    </location>
</feature>
<proteinExistence type="predicted"/>
<dbReference type="EMBL" id="CAJVRM010000222">
    <property type="protein sequence ID" value="CAG8977516.1"/>
    <property type="molecule type" value="Genomic_DNA"/>
</dbReference>
<name>A0A9N9LRW0_9HELO</name>
<evidence type="ECO:0000313" key="2">
    <source>
        <dbReference type="EMBL" id="CAG8977516.1"/>
    </source>
</evidence>
<evidence type="ECO:0000313" key="3">
    <source>
        <dbReference type="Proteomes" id="UP000701801"/>
    </source>
</evidence>
<dbReference type="Proteomes" id="UP000701801">
    <property type="component" value="Unassembled WGS sequence"/>
</dbReference>
<gene>
    <name evidence="2" type="ORF">HYALB_00008695</name>
</gene>
<keyword evidence="3" id="KW-1185">Reference proteome</keyword>
<protein>
    <submittedName>
        <fullName evidence="2">Uncharacterized protein</fullName>
    </submittedName>
</protein>
<reference evidence="2" key="1">
    <citation type="submission" date="2021-07" db="EMBL/GenBank/DDBJ databases">
        <authorList>
            <person name="Durling M."/>
        </authorList>
    </citation>
    <scope>NUCLEOTIDE SEQUENCE</scope>
</reference>
<organism evidence="2 3">
    <name type="scientific">Hymenoscyphus albidus</name>
    <dbReference type="NCBI Taxonomy" id="595503"/>
    <lineage>
        <taxon>Eukaryota</taxon>
        <taxon>Fungi</taxon>
        <taxon>Dikarya</taxon>
        <taxon>Ascomycota</taxon>
        <taxon>Pezizomycotina</taxon>
        <taxon>Leotiomycetes</taxon>
        <taxon>Helotiales</taxon>
        <taxon>Helotiaceae</taxon>
        <taxon>Hymenoscyphus</taxon>
    </lineage>
</organism>
<accession>A0A9N9LRW0</accession>
<feature type="compositionally biased region" description="Basic residues" evidence="1">
    <location>
        <begin position="25"/>
        <end position="40"/>
    </location>
</feature>
<dbReference type="AlphaFoldDB" id="A0A9N9LRW0"/>
<feature type="compositionally biased region" description="Gly residues" evidence="1">
    <location>
        <begin position="48"/>
        <end position="58"/>
    </location>
</feature>
<evidence type="ECO:0000256" key="1">
    <source>
        <dbReference type="SAM" id="MobiDB-lite"/>
    </source>
</evidence>
<comment type="caution">
    <text evidence="2">The sequence shown here is derived from an EMBL/GenBank/DDBJ whole genome shotgun (WGS) entry which is preliminary data.</text>
</comment>